<reference evidence="1 2" key="1">
    <citation type="journal article" date="2009" name="PLoS Genet.">
        <title>Genomic analysis of the basal lineage fungus Rhizopus oryzae reveals a whole-genome duplication.</title>
        <authorList>
            <person name="Ma L.-J."/>
            <person name="Ibrahim A.S."/>
            <person name="Skory C."/>
            <person name="Grabherr M.G."/>
            <person name="Burger G."/>
            <person name="Butler M."/>
            <person name="Elias M."/>
            <person name="Idnurm A."/>
            <person name="Lang B.F."/>
            <person name="Sone T."/>
            <person name="Abe A."/>
            <person name="Calvo S.E."/>
            <person name="Corrochano L.M."/>
            <person name="Engels R."/>
            <person name="Fu J."/>
            <person name="Hansberg W."/>
            <person name="Kim J.-M."/>
            <person name="Kodira C.D."/>
            <person name="Koehrsen M.J."/>
            <person name="Liu B."/>
            <person name="Miranda-Saavedra D."/>
            <person name="O'Leary S."/>
            <person name="Ortiz-Castellanos L."/>
            <person name="Poulter R."/>
            <person name="Rodriguez-Romero J."/>
            <person name="Ruiz-Herrera J."/>
            <person name="Shen Y.-Q."/>
            <person name="Zeng Q."/>
            <person name="Galagan J."/>
            <person name="Birren B.W."/>
            <person name="Cuomo C.A."/>
            <person name="Wickes B.L."/>
        </authorList>
    </citation>
    <scope>NUCLEOTIDE SEQUENCE [LARGE SCALE GENOMIC DNA]</scope>
    <source>
        <strain evidence="2">RA 99-880 / ATCC MYA-4621 / FGSC 9543 / NRRL 43880</strain>
    </source>
</reference>
<sequence length="89" mass="9940">MTALNKVLSEGSKGQRVMKVIPEMDELLLKKIPPSGCYRDLQTNIPIKKVVFPDFPFPEGTSAFTTHKSVLAYFERYTDTLSFASLVGV</sequence>
<dbReference type="EMBL" id="CH476745">
    <property type="protein sequence ID" value="EIE89711.1"/>
    <property type="molecule type" value="Genomic_DNA"/>
</dbReference>
<dbReference type="GeneID" id="93621387"/>
<dbReference type="Gene3D" id="3.50.50.60">
    <property type="entry name" value="FAD/NAD(P)-binding domain"/>
    <property type="match status" value="1"/>
</dbReference>
<evidence type="ECO:0000313" key="2">
    <source>
        <dbReference type="Proteomes" id="UP000009138"/>
    </source>
</evidence>
<proteinExistence type="predicted"/>
<accession>I1CMN1</accession>
<organism evidence="1 2">
    <name type="scientific">Rhizopus delemar (strain RA 99-880 / ATCC MYA-4621 / FGSC 9543 / NRRL 43880)</name>
    <name type="common">Mucormycosis agent</name>
    <name type="synonym">Rhizopus arrhizus var. delemar</name>
    <dbReference type="NCBI Taxonomy" id="246409"/>
    <lineage>
        <taxon>Eukaryota</taxon>
        <taxon>Fungi</taxon>
        <taxon>Fungi incertae sedis</taxon>
        <taxon>Mucoromycota</taxon>
        <taxon>Mucoromycotina</taxon>
        <taxon>Mucoromycetes</taxon>
        <taxon>Mucorales</taxon>
        <taxon>Mucorineae</taxon>
        <taxon>Rhizopodaceae</taxon>
        <taxon>Rhizopus</taxon>
    </lineage>
</organism>
<name>I1CMN1_RHIO9</name>
<dbReference type="RefSeq" id="XP_067525107.1">
    <property type="nucleotide sequence ID" value="XM_067669006.1"/>
</dbReference>
<dbReference type="Proteomes" id="UP000009138">
    <property type="component" value="Unassembled WGS sequence"/>
</dbReference>
<dbReference type="InParanoid" id="I1CMN1"/>
<keyword evidence="2" id="KW-1185">Reference proteome</keyword>
<dbReference type="AlphaFoldDB" id="I1CMN1"/>
<dbReference type="VEuPathDB" id="FungiDB:RO3G_14422"/>
<dbReference type="InterPro" id="IPR036188">
    <property type="entry name" value="FAD/NAD-bd_sf"/>
</dbReference>
<evidence type="ECO:0000313" key="1">
    <source>
        <dbReference type="EMBL" id="EIE89711.1"/>
    </source>
</evidence>
<protein>
    <submittedName>
        <fullName evidence="1">Uncharacterized protein</fullName>
    </submittedName>
</protein>
<gene>
    <name evidence="1" type="ORF">RO3G_14422</name>
</gene>